<dbReference type="Proteomes" id="UP001597544">
    <property type="component" value="Unassembled WGS sequence"/>
</dbReference>
<dbReference type="Pfam" id="PF00534">
    <property type="entry name" value="Glycos_transf_1"/>
    <property type="match status" value="1"/>
</dbReference>
<evidence type="ECO:0000313" key="3">
    <source>
        <dbReference type="EMBL" id="MFD2515311.1"/>
    </source>
</evidence>
<dbReference type="EMBL" id="JBHULU010000021">
    <property type="protein sequence ID" value="MFD2515311.1"/>
    <property type="molecule type" value="Genomic_DNA"/>
</dbReference>
<proteinExistence type="predicted"/>
<evidence type="ECO:0000259" key="2">
    <source>
        <dbReference type="Pfam" id="PF13439"/>
    </source>
</evidence>
<comment type="caution">
    <text evidence="3">The sequence shown here is derived from an EMBL/GenBank/DDBJ whole genome shotgun (WGS) entry which is preliminary data.</text>
</comment>
<name>A0ABW5IP05_9BACT</name>
<reference evidence="4" key="1">
    <citation type="journal article" date="2019" name="Int. J. Syst. Evol. Microbiol.">
        <title>The Global Catalogue of Microorganisms (GCM) 10K type strain sequencing project: providing services to taxonomists for standard genome sequencing and annotation.</title>
        <authorList>
            <consortium name="The Broad Institute Genomics Platform"/>
            <consortium name="The Broad Institute Genome Sequencing Center for Infectious Disease"/>
            <person name="Wu L."/>
            <person name="Ma J."/>
        </authorList>
    </citation>
    <scope>NUCLEOTIDE SEQUENCE [LARGE SCALE GENOMIC DNA]</scope>
    <source>
        <strain evidence="4">KCTC 42498</strain>
    </source>
</reference>
<dbReference type="PANTHER" id="PTHR45947:SF13">
    <property type="entry name" value="TRANSFERASE"/>
    <property type="match status" value="1"/>
</dbReference>
<dbReference type="InterPro" id="IPR001296">
    <property type="entry name" value="Glyco_trans_1"/>
</dbReference>
<sequence>MRILIIHNHYKQTGGEDTVFFAEANLLEEHGNIVDKLTFSNNSVNSLADKLHAALGTLYNFKSANIVEEKLRQFKPDVVHVHNFFPLVSPAVFYVCKRHRIPVIMTLHNYRLICPSAYLHYKGKVHMENATQTFPYAAVLDGAYRNSRFHTASVVLTTGLHKLLNTWRSKVDYFITLTAGAAKLFQQSSLRPHPEQLLIKPNFTADLGMGAADREDYFLFVGRLSPEKGVETMLKAHAKHRFKLKVIGDGPLREMVEAHAQQHSDLEYLGYQKHDRVKQELQAAKALLFPSEWPEMFGMSIIEAFSTGTPVIAAKIGGGEHLVHHNYNGLHYTPEQESELAAQLSQLQQNVDLARQLGQNARQSYERLYTPEANYQMLVQIYEEAINQKKNPASATVVAKAGFQ</sequence>
<dbReference type="CDD" id="cd03801">
    <property type="entry name" value="GT4_PimA-like"/>
    <property type="match status" value="1"/>
</dbReference>
<organism evidence="3 4">
    <name type="scientific">Pontibacter locisalis</name>
    <dbReference type="NCBI Taxonomy" id="1719035"/>
    <lineage>
        <taxon>Bacteria</taxon>
        <taxon>Pseudomonadati</taxon>
        <taxon>Bacteroidota</taxon>
        <taxon>Cytophagia</taxon>
        <taxon>Cytophagales</taxon>
        <taxon>Hymenobacteraceae</taxon>
        <taxon>Pontibacter</taxon>
    </lineage>
</organism>
<accession>A0ABW5IP05</accession>
<dbReference type="RefSeq" id="WP_377509777.1">
    <property type="nucleotide sequence ID" value="NZ_JBHULU010000021.1"/>
</dbReference>
<dbReference type="Pfam" id="PF13439">
    <property type="entry name" value="Glyco_transf_4"/>
    <property type="match status" value="1"/>
</dbReference>
<dbReference type="SUPFAM" id="SSF53756">
    <property type="entry name" value="UDP-Glycosyltransferase/glycogen phosphorylase"/>
    <property type="match status" value="1"/>
</dbReference>
<dbReference type="GO" id="GO:0016757">
    <property type="term" value="F:glycosyltransferase activity"/>
    <property type="evidence" value="ECO:0007669"/>
    <property type="project" value="UniProtKB-KW"/>
</dbReference>
<dbReference type="InterPro" id="IPR050194">
    <property type="entry name" value="Glycosyltransferase_grp1"/>
</dbReference>
<protein>
    <submittedName>
        <fullName evidence="3">Glycosyltransferase family 4 protein</fullName>
        <ecNumber evidence="3">2.4.-.-</ecNumber>
    </submittedName>
</protein>
<dbReference type="InterPro" id="IPR028098">
    <property type="entry name" value="Glyco_trans_4-like_N"/>
</dbReference>
<dbReference type="Gene3D" id="3.40.50.2000">
    <property type="entry name" value="Glycogen Phosphorylase B"/>
    <property type="match status" value="2"/>
</dbReference>
<evidence type="ECO:0000313" key="4">
    <source>
        <dbReference type="Proteomes" id="UP001597544"/>
    </source>
</evidence>
<dbReference type="PANTHER" id="PTHR45947">
    <property type="entry name" value="SULFOQUINOVOSYL TRANSFERASE SQD2"/>
    <property type="match status" value="1"/>
</dbReference>
<dbReference type="EC" id="2.4.-.-" evidence="3"/>
<feature type="domain" description="Glycosyl transferase family 1" evidence="1">
    <location>
        <begin position="212"/>
        <end position="363"/>
    </location>
</feature>
<keyword evidence="3" id="KW-0808">Transferase</keyword>
<keyword evidence="4" id="KW-1185">Reference proteome</keyword>
<feature type="domain" description="Glycosyltransferase subfamily 4-like N-terminal" evidence="2">
    <location>
        <begin position="58"/>
        <end position="117"/>
    </location>
</feature>
<keyword evidence="3" id="KW-0328">Glycosyltransferase</keyword>
<gene>
    <name evidence="3" type="ORF">ACFSRY_15670</name>
</gene>
<evidence type="ECO:0000259" key="1">
    <source>
        <dbReference type="Pfam" id="PF00534"/>
    </source>
</evidence>